<gene>
    <name evidence="2" type="ORF">LCGC14_1559560</name>
</gene>
<sequence>MPSSLVAKNIGLLSAITEDPPAGITTGAIFGDVGTFKTTLLCSACEAFDPERVLIITCDRFDQTIQRLKPRYIDLMAAKSSQSLWDKLRSLVTELRQKDKGTFDFLGFDGISKLAKLLLIDARQARDEHADATSYYEQRDYGRVTSQLSEVFWSLREIAIAKSFHFWWTAWERWEFIDAPDAKSKGYFRFFPDLTPELGRVLRHDLDFVGRAVVESTRVGAGGGSLTTVSRDVSVVQFGSRKEAAVKNRVGFPDRMENPTVGKLLAESKGEYQVGSEHETAEESDDETVLIGAGKASKN</sequence>
<feature type="region of interest" description="Disordered" evidence="1">
    <location>
        <begin position="269"/>
        <end position="299"/>
    </location>
</feature>
<protein>
    <submittedName>
        <fullName evidence="2">Uncharacterized protein</fullName>
    </submittedName>
</protein>
<accession>A0A0F9LNL4</accession>
<dbReference type="Pfam" id="PF13479">
    <property type="entry name" value="AAA_24"/>
    <property type="match status" value="1"/>
</dbReference>
<organism evidence="2">
    <name type="scientific">marine sediment metagenome</name>
    <dbReference type="NCBI Taxonomy" id="412755"/>
    <lineage>
        <taxon>unclassified sequences</taxon>
        <taxon>metagenomes</taxon>
        <taxon>ecological metagenomes</taxon>
    </lineage>
</organism>
<evidence type="ECO:0000256" key="1">
    <source>
        <dbReference type="SAM" id="MobiDB-lite"/>
    </source>
</evidence>
<dbReference type="EMBL" id="LAZR01012031">
    <property type="protein sequence ID" value="KKM46612.1"/>
    <property type="molecule type" value="Genomic_DNA"/>
</dbReference>
<reference evidence="2" key="1">
    <citation type="journal article" date="2015" name="Nature">
        <title>Complex archaea that bridge the gap between prokaryotes and eukaryotes.</title>
        <authorList>
            <person name="Spang A."/>
            <person name="Saw J.H."/>
            <person name="Jorgensen S.L."/>
            <person name="Zaremba-Niedzwiedzka K."/>
            <person name="Martijn J."/>
            <person name="Lind A.E."/>
            <person name="van Eijk R."/>
            <person name="Schleper C."/>
            <person name="Guy L."/>
            <person name="Ettema T.J."/>
        </authorList>
    </citation>
    <scope>NUCLEOTIDE SEQUENCE</scope>
</reference>
<comment type="caution">
    <text evidence="2">The sequence shown here is derived from an EMBL/GenBank/DDBJ whole genome shotgun (WGS) entry which is preliminary data.</text>
</comment>
<dbReference type="AlphaFoldDB" id="A0A0F9LNL4"/>
<name>A0A0F9LNL4_9ZZZZ</name>
<proteinExistence type="predicted"/>
<feature type="compositionally biased region" description="Basic and acidic residues" evidence="1">
    <location>
        <begin position="269"/>
        <end position="281"/>
    </location>
</feature>
<evidence type="ECO:0000313" key="2">
    <source>
        <dbReference type="EMBL" id="KKM46612.1"/>
    </source>
</evidence>